<comment type="function">
    <text evidence="1">Responsible for the deiodination of T4 (3,5,3',5'-tetraiodothyronine).</text>
</comment>
<dbReference type="SUPFAM" id="SSF52833">
    <property type="entry name" value="Thioredoxin-like"/>
    <property type="match status" value="1"/>
</dbReference>
<evidence type="ECO:0000256" key="1">
    <source>
        <dbReference type="RuleBase" id="RU000676"/>
    </source>
</evidence>
<keyword evidence="1" id="KW-0712">Selenocysteine</keyword>
<dbReference type="GO" id="GO:0004800">
    <property type="term" value="F:thyroxine 5'-deiodinase activity"/>
    <property type="evidence" value="ECO:0007669"/>
    <property type="project" value="InterPro"/>
</dbReference>
<comment type="similarity">
    <text evidence="1">Belongs to the iodothyronine deiodinase family.</text>
</comment>
<evidence type="ECO:0000313" key="3">
    <source>
        <dbReference type="EMBL" id="CAF4922653.1"/>
    </source>
</evidence>
<accession>A0A818BLK0</accession>
<dbReference type="Proteomes" id="UP000663838">
    <property type="component" value="Unassembled WGS sequence"/>
</dbReference>
<organism evidence="2 4">
    <name type="scientific">Rotaria socialis</name>
    <dbReference type="NCBI Taxonomy" id="392032"/>
    <lineage>
        <taxon>Eukaryota</taxon>
        <taxon>Metazoa</taxon>
        <taxon>Spiralia</taxon>
        <taxon>Gnathifera</taxon>
        <taxon>Rotifera</taxon>
        <taxon>Eurotatoria</taxon>
        <taxon>Bdelloidea</taxon>
        <taxon>Philodinida</taxon>
        <taxon>Philodinidae</taxon>
        <taxon>Rotaria</taxon>
    </lineage>
</organism>
<dbReference type="PANTHER" id="PTHR11781">
    <property type="entry name" value="IODOTHYRONINE DEIODINASE"/>
    <property type="match status" value="1"/>
</dbReference>
<dbReference type="Pfam" id="PF00837">
    <property type="entry name" value="T4_deiodinase"/>
    <property type="match status" value="1"/>
</dbReference>
<keyword evidence="1" id="KW-0560">Oxidoreductase</keyword>
<dbReference type="EMBL" id="CAJOBS010007527">
    <property type="protein sequence ID" value="CAF4922653.1"/>
    <property type="molecule type" value="Genomic_DNA"/>
</dbReference>
<dbReference type="Gene3D" id="3.40.30.10">
    <property type="entry name" value="Glutaredoxin"/>
    <property type="match status" value="1"/>
</dbReference>
<dbReference type="PANTHER" id="PTHR11781:SF22">
    <property type="entry name" value="TYPE I IODOTHYRONINE DEIODINASE"/>
    <property type="match status" value="1"/>
</dbReference>
<keyword evidence="1" id="KW-0893">Thyroid hormones biosynthesis</keyword>
<dbReference type="InterPro" id="IPR000643">
    <property type="entry name" value="Iodothyronine_deiodinase"/>
</dbReference>
<reference evidence="2" key="1">
    <citation type="submission" date="2021-02" db="EMBL/GenBank/DDBJ databases">
        <authorList>
            <person name="Nowell W R."/>
        </authorList>
    </citation>
    <scope>NUCLEOTIDE SEQUENCE</scope>
</reference>
<sequence length="214" mass="24801">MDVIADLQMQLVREAIGEYTTEDEIQCGLRIFRSAHQLYANDNEFHNLSFYVRHNRAKQGNLRVGDEAIDIQLLNMNGEFKSLLSYFNPNRPLLILAGSYTWPPFRGLVPQLNELMDFYQNQGDMITVYIEEAHAADEWPIGSRISTGYRIPLLIDPVSEKNPFSQVYSPWPIRFYVIDHMKKFSYIAQPIQGSFPLELIKNALNKVIRKTQQS</sequence>
<comment type="caution">
    <text evidence="2">The sequence shown here is derived from an EMBL/GenBank/DDBJ whole genome shotgun (WGS) entry which is preliminary data.</text>
</comment>
<gene>
    <name evidence="2" type="ORF">KIK155_LOCUS9910</name>
    <name evidence="3" type="ORF">TOA249_LOCUS32214</name>
</gene>
<dbReference type="AlphaFoldDB" id="A0A818BLK0"/>
<dbReference type="EMBL" id="CAJNYV010001427">
    <property type="protein sequence ID" value="CAF3420727.1"/>
    <property type="molecule type" value="Genomic_DNA"/>
</dbReference>
<evidence type="ECO:0000313" key="2">
    <source>
        <dbReference type="EMBL" id="CAF3420727.1"/>
    </source>
</evidence>
<name>A0A818BLK0_9BILA</name>
<dbReference type="InterPro" id="IPR036249">
    <property type="entry name" value="Thioredoxin-like_sf"/>
</dbReference>
<proteinExistence type="inferred from homology"/>
<evidence type="ECO:0000313" key="4">
    <source>
        <dbReference type="Proteomes" id="UP000663865"/>
    </source>
</evidence>
<dbReference type="GO" id="GO:0042446">
    <property type="term" value="P:hormone biosynthetic process"/>
    <property type="evidence" value="ECO:0007669"/>
    <property type="project" value="UniProtKB-KW"/>
</dbReference>
<protein>
    <recommendedName>
        <fullName evidence="1">Iodothyronine deiodinase</fullName>
    </recommendedName>
</protein>
<dbReference type="Proteomes" id="UP000663865">
    <property type="component" value="Unassembled WGS sequence"/>
</dbReference>